<evidence type="ECO:0000313" key="2">
    <source>
        <dbReference type="Proteomes" id="UP000000763"/>
    </source>
</evidence>
<dbReference type="Proteomes" id="UP000000763">
    <property type="component" value="Chromosome 8"/>
</dbReference>
<protein>
    <submittedName>
        <fullName evidence="1">Uncharacterized protein</fullName>
    </submittedName>
</protein>
<sequence>MPKLCLAQYRIIGQLSSHDMYKRTVLADDSEIQIEKSVGYTDLISQELHNANIRTTGGNKKTKPKRLKWKIIPSKQENHSFLQSRVLFSGNTILNLFRQQQQQMKLKAGNRCCDFGNESCTLKSWELVGMNQG</sequence>
<dbReference type="EMBL" id="AP004584">
    <property type="protein sequence ID" value="BAD09530.1"/>
    <property type="molecule type" value="Genomic_DNA"/>
</dbReference>
<accession>Q6ZC65</accession>
<reference evidence="2" key="2">
    <citation type="journal article" date="2008" name="Nucleic Acids Res.">
        <title>The rice annotation project database (RAP-DB): 2008 update.</title>
        <authorList>
            <consortium name="The rice annotation project (RAP)"/>
        </authorList>
    </citation>
    <scope>GENOME REANNOTATION</scope>
    <source>
        <strain evidence="2">cv. Nipponbare</strain>
    </source>
</reference>
<name>Q6ZC65_ORYSJ</name>
<proteinExistence type="predicted"/>
<evidence type="ECO:0000313" key="1">
    <source>
        <dbReference type="EMBL" id="BAD09530.1"/>
    </source>
</evidence>
<dbReference type="AlphaFoldDB" id="Q6ZC65"/>
<reference evidence="2" key="1">
    <citation type="journal article" date="2005" name="Nature">
        <title>The map-based sequence of the rice genome.</title>
        <authorList>
            <consortium name="International rice genome sequencing project (IRGSP)"/>
            <person name="Matsumoto T."/>
            <person name="Wu J."/>
            <person name="Kanamori H."/>
            <person name="Katayose Y."/>
            <person name="Fujisawa M."/>
            <person name="Namiki N."/>
            <person name="Mizuno H."/>
            <person name="Yamamoto K."/>
            <person name="Antonio B.A."/>
            <person name="Baba T."/>
            <person name="Sakata K."/>
            <person name="Nagamura Y."/>
            <person name="Aoki H."/>
            <person name="Arikawa K."/>
            <person name="Arita K."/>
            <person name="Bito T."/>
            <person name="Chiden Y."/>
            <person name="Fujitsuka N."/>
            <person name="Fukunaka R."/>
            <person name="Hamada M."/>
            <person name="Harada C."/>
            <person name="Hayashi A."/>
            <person name="Hijishita S."/>
            <person name="Honda M."/>
            <person name="Hosokawa S."/>
            <person name="Ichikawa Y."/>
            <person name="Idonuma A."/>
            <person name="Iijima M."/>
            <person name="Ikeda M."/>
            <person name="Ikeno M."/>
            <person name="Ito K."/>
            <person name="Ito S."/>
            <person name="Ito T."/>
            <person name="Ito Y."/>
            <person name="Ito Y."/>
            <person name="Iwabuchi A."/>
            <person name="Kamiya K."/>
            <person name="Karasawa W."/>
            <person name="Kurita K."/>
            <person name="Katagiri S."/>
            <person name="Kikuta A."/>
            <person name="Kobayashi H."/>
            <person name="Kobayashi N."/>
            <person name="Machita K."/>
            <person name="Maehara T."/>
            <person name="Masukawa M."/>
            <person name="Mizubayashi T."/>
            <person name="Mukai Y."/>
            <person name="Nagasaki H."/>
            <person name="Nagata Y."/>
            <person name="Naito S."/>
            <person name="Nakashima M."/>
            <person name="Nakama Y."/>
            <person name="Nakamichi Y."/>
            <person name="Nakamura M."/>
            <person name="Meguro A."/>
            <person name="Negishi M."/>
            <person name="Ohta I."/>
            <person name="Ohta T."/>
            <person name="Okamoto M."/>
            <person name="Ono N."/>
            <person name="Saji S."/>
            <person name="Sakaguchi M."/>
            <person name="Sakai K."/>
            <person name="Shibata M."/>
            <person name="Shimokawa T."/>
            <person name="Song J."/>
            <person name="Takazaki Y."/>
            <person name="Terasawa K."/>
            <person name="Tsugane M."/>
            <person name="Tsuji K."/>
            <person name="Ueda S."/>
            <person name="Waki K."/>
            <person name="Yamagata H."/>
            <person name="Yamamoto M."/>
            <person name="Yamamoto S."/>
            <person name="Yamane H."/>
            <person name="Yoshiki S."/>
            <person name="Yoshihara R."/>
            <person name="Yukawa K."/>
            <person name="Zhong H."/>
            <person name="Yano M."/>
            <person name="Yuan Q."/>
            <person name="Ouyang S."/>
            <person name="Liu J."/>
            <person name="Jones K.M."/>
            <person name="Gansberger K."/>
            <person name="Moffat K."/>
            <person name="Hill J."/>
            <person name="Bera J."/>
            <person name="Fadrosh D."/>
            <person name="Jin S."/>
            <person name="Johri S."/>
            <person name="Kim M."/>
            <person name="Overton L."/>
            <person name="Reardon M."/>
            <person name="Tsitrin T."/>
            <person name="Vuong H."/>
            <person name="Weaver B."/>
            <person name="Ciecko A."/>
            <person name="Tallon L."/>
            <person name="Jackson J."/>
            <person name="Pai G."/>
            <person name="Aken S.V."/>
            <person name="Utterback T."/>
            <person name="Reidmuller S."/>
            <person name="Feldblyum T."/>
            <person name="Hsiao J."/>
            <person name="Zismann V."/>
            <person name="Iobst S."/>
            <person name="de Vazeille A.R."/>
            <person name="Buell C.R."/>
            <person name="Ying K."/>
            <person name="Li Y."/>
            <person name="Lu T."/>
            <person name="Huang Y."/>
            <person name="Zhao Q."/>
            <person name="Feng Q."/>
            <person name="Zhang L."/>
            <person name="Zhu J."/>
            <person name="Weng Q."/>
            <person name="Mu J."/>
            <person name="Lu Y."/>
            <person name="Fan D."/>
            <person name="Liu Y."/>
            <person name="Guan J."/>
            <person name="Zhang Y."/>
            <person name="Yu S."/>
            <person name="Liu X."/>
            <person name="Zhang Y."/>
            <person name="Hong G."/>
            <person name="Han B."/>
            <person name="Choisne N."/>
            <person name="Demange N."/>
            <person name="Orjeda G."/>
            <person name="Samain S."/>
            <person name="Cattolico L."/>
            <person name="Pelletier E."/>
            <person name="Couloux A."/>
            <person name="Segurens B."/>
            <person name="Wincker P."/>
            <person name="D'Hont A."/>
            <person name="Scarpelli C."/>
            <person name="Weissenbach J."/>
            <person name="Salanoubat M."/>
            <person name="Quetier F."/>
            <person name="Yu Y."/>
            <person name="Kim H.R."/>
            <person name="Rambo T."/>
            <person name="Currie J."/>
            <person name="Collura K."/>
            <person name="Luo M."/>
            <person name="Yang T."/>
            <person name="Ammiraju J.S.S."/>
            <person name="Engler F."/>
            <person name="Soderlund C."/>
            <person name="Wing R.A."/>
            <person name="Palmer L.E."/>
            <person name="de la Bastide M."/>
            <person name="Spiegel L."/>
            <person name="Nascimento L."/>
            <person name="Zutavern T."/>
            <person name="O'Shaughnessy A."/>
            <person name="Dike S."/>
            <person name="Dedhia N."/>
            <person name="Preston R."/>
            <person name="Balija V."/>
            <person name="McCombie W.R."/>
            <person name="Chow T."/>
            <person name="Chen H."/>
            <person name="Chung M."/>
            <person name="Chen C."/>
            <person name="Shaw J."/>
            <person name="Wu H."/>
            <person name="Hsiao K."/>
            <person name="Chao Y."/>
            <person name="Chu M."/>
            <person name="Cheng C."/>
            <person name="Hour A."/>
            <person name="Lee P."/>
            <person name="Lin S."/>
            <person name="Lin Y."/>
            <person name="Liou J."/>
            <person name="Liu S."/>
            <person name="Hsing Y."/>
            <person name="Raghuvanshi S."/>
            <person name="Mohanty A."/>
            <person name="Bharti A.K."/>
            <person name="Gaur A."/>
            <person name="Gupta V."/>
            <person name="Kumar D."/>
            <person name="Ravi V."/>
            <person name="Vij S."/>
            <person name="Kapur A."/>
            <person name="Khurana P."/>
            <person name="Khurana P."/>
            <person name="Khurana J.P."/>
            <person name="Tyagi A.K."/>
            <person name="Gaikwad K."/>
            <person name="Singh A."/>
            <person name="Dalal V."/>
            <person name="Srivastava S."/>
            <person name="Dixit A."/>
            <person name="Pal A.K."/>
            <person name="Ghazi I.A."/>
            <person name="Yadav M."/>
            <person name="Pandit A."/>
            <person name="Bhargava A."/>
            <person name="Sureshbabu K."/>
            <person name="Batra K."/>
            <person name="Sharma T.R."/>
            <person name="Mohapatra T."/>
            <person name="Singh N.K."/>
            <person name="Messing J."/>
            <person name="Nelson A.B."/>
            <person name="Fuks G."/>
            <person name="Kavchok S."/>
            <person name="Keizer G."/>
            <person name="Linton E."/>
            <person name="Llaca V."/>
            <person name="Song R."/>
            <person name="Tanyolac B."/>
            <person name="Young S."/>
            <person name="Ho-Il K."/>
            <person name="Hahn J.H."/>
            <person name="Sangsakoo G."/>
            <person name="Vanavichit A."/>
            <person name="de Mattos Luiz.A.T."/>
            <person name="Zimmer P.D."/>
            <person name="Malone G."/>
            <person name="Dellagostin O."/>
            <person name="de Oliveira A.C."/>
            <person name="Bevan M."/>
            <person name="Bancroft I."/>
            <person name="Minx P."/>
            <person name="Cordum H."/>
            <person name="Wilson R."/>
            <person name="Cheng Z."/>
            <person name="Jin W."/>
            <person name="Jiang J."/>
            <person name="Leong S.A."/>
            <person name="Iwama H."/>
            <person name="Gojobori T."/>
            <person name="Itoh T."/>
            <person name="Niimura Y."/>
            <person name="Fujii Y."/>
            <person name="Habara T."/>
            <person name="Sakai H."/>
            <person name="Sato Y."/>
            <person name="Wilson G."/>
            <person name="Kumar K."/>
            <person name="McCouch S."/>
            <person name="Juretic N."/>
            <person name="Hoen D."/>
            <person name="Wright S."/>
            <person name="Bruskiewich R."/>
            <person name="Bureau T."/>
            <person name="Miyao A."/>
            <person name="Hirochika H."/>
            <person name="Nishikawa T."/>
            <person name="Kadowaki K."/>
            <person name="Sugiura M."/>
            <person name="Burr B."/>
            <person name="Sasaki T."/>
        </authorList>
    </citation>
    <scope>NUCLEOTIDE SEQUENCE [LARGE SCALE GENOMIC DNA]</scope>
    <source>
        <strain evidence="2">cv. Nipponbare</strain>
    </source>
</reference>
<gene>
    <name evidence="1" type="primary">P0007D08.19</name>
</gene>
<organism evidence="1 2">
    <name type="scientific">Oryza sativa subsp. japonica</name>
    <name type="common">Rice</name>
    <dbReference type="NCBI Taxonomy" id="39947"/>
    <lineage>
        <taxon>Eukaryota</taxon>
        <taxon>Viridiplantae</taxon>
        <taxon>Streptophyta</taxon>
        <taxon>Embryophyta</taxon>
        <taxon>Tracheophyta</taxon>
        <taxon>Spermatophyta</taxon>
        <taxon>Magnoliopsida</taxon>
        <taxon>Liliopsida</taxon>
        <taxon>Poales</taxon>
        <taxon>Poaceae</taxon>
        <taxon>BOP clade</taxon>
        <taxon>Oryzoideae</taxon>
        <taxon>Oryzeae</taxon>
        <taxon>Oryzinae</taxon>
        <taxon>Oryza</taxon>
        <taxon>Oryza sativa</taxon>
    </lineage>
</organism>